<keyword evidence="1" id="KW-1133">Transmembrane helix</keyword>
<dbReference type="AlphaFoldDB" id="A0A8D8V412"/>
<protein>
    <submittedName>
        <fullName evidence="2">Uncharacterized protein</fullName>
    </submittedName>
</protein>
<keyword evidence="1" id="KW-0472">Membrane</keyword>
<evidence type="ECO:0000313" key="2">
    <source>
        <dbReference type="EMBL" id="CAG6714836.1"/>
    </source>
</evidence>
<dbReference type="EMBL" id="HBUF01352300">
    <property type="protein sequence ID" value="CAG6714836.1"/>
    <property type="molecule type" value="Transcribed_RNA"/>
</dbReference>
<name>A0A8D8V412_9HEMI</name>
<feature type="transmembrane region" description="Helical" evidence="1">
    <location>
        <begin position="7"/>
        <end position="28"/>
    </location>
</feature>
<keyword evidence="1" id="KW-0812">Transmembrane</keyword>
<proteinExistence type="predicted"/>
<accession>A0A8D8V412</accession>
<reference evidence="2" key="1">
    <citation type="submission" date="2021-05" db="EMBL/GenBank/DDBJ databases">
        <authorList>
            <person name="Alioto T."/>
            <person name="Alioto T."/>
            <person name="Gomez Garrido J."/>
        </authorList>
    </citation>
    <scope>NUCLEOTIDE SEQUENCE</scope>
</reference>
<sequence>MRNFRHLCIKLSSVGLSTGSRNILYLTALITPSFKTRSSFILPLRGSHFFRGLTLILSIYFLLIFFSLCPRTDNSRRNSLLFVSCSFFSHDSKYPSFFRPSFIKNISFLFLKLKKIHLEMLNLLFWIYFQQSVVE</sequence>
<organism evidence="2">
    <name type="scientific">Cacopsylla melanoneura</name>
    <dbReference type="NCBI Taxonomy" id="428564"/>
    <lineage>
        <taxon>Eukaryota</taxon>
        <taxon>Metazoa</taxon>
        <taxon>Ecdysozoa</taxon>
        <taxon>Arthropoda</taxon>
        <taxon>Hexapoda</taxon>
        <taxon>Insecta</taxon>
        <taxon>Pterygota</taxon>
        <taxon>Neoptera</taxon>
        <taxon>Paraneoptera</taxon>
        <taxon>Hemiptera</taxon>
        <taxon>Sternorrhyncha</taxon>
        <taxon>Psylloidea</taxon>
        <taxon>Psyllidae</taxon>
        <taxon>Psyllinae</taxon>
        <taxon>Cacopsylla</taxon>
    </lineage>
</organism>
<feature type="transmembrane region" description="Helical" evidence="1">
    <location>
        <begin position="48"/>
        <end position="69"/>
    </location>
</feature>
<evidence type="ECO:0000256" key="1">
    <source>
        <dbReference type="SAM" id="Phobius"/>
    </source>
</evidence>